<keyword evidence="3" id="KW-1185">Reference proteome</keyword>
<feature type="compositionally biased region" description="Low complexity" evidence="1">
    <location>
        <begin position="764"/>
        <end position="784"/>
    </location>
</feature>
<dbReference type="GO" id="GO:0005643">
    <property type="term" value="C:nuclear pore"/>
    <property type="evidence" value="ECO:0007669"/>
    <property type="project" value="TreeGrafter"/>
</dbReference>
<dbReference type="EMBL" id="AAQR03134875">
    <property type="status" value="NOT_ANNOTATED_CDS"/>
    <property type="molecule type" value="Genomic_DNA"/>
</dbReference>
<dbReference type="InParanoid" id="H0WY17"/>
<dbReference type="GO" id="GO:0006606">
    <property type="term" value="P:protein import into nucleus"/>
    <property type="evidence" value="ECO:0007669"/>
    <property type="project" value="TreeGrafter"/>
</dbReference>
<dbReference type="Proteomes" id="UP000005225">
    <property type="component" value="Unassembled WGS sequence"/>
</dbReference>
<feature type="compositionally biased region" description="Polar residues" evidence="1">
    <location>
        <begin position="356"/>
        <end position="371"/>
    </location>
</feature>
<dbReference type="GeneTree" id="ENSGT00940000153253"/>
<dbReference type="Pfam" id="PF15229">
    <property type="entry name" value="POM121"/>
    <property type="match status" value="1"/>
</dbReference>
<dbReference type="EMBL" id="AAQR03134877">
    <property type="status" value="NOT_ANNOTATED_CDS"/>
    <property type="molecule type" value="Genomic_DNA"/>
</dbReference>
<dbReference type="InterPro" id="IPR026054">
    <property type="entry name" value="Nucleoporin"/>
</dbReference>
<dbReference type="AlphaFoldDB" id="H0WY17"/>
<feature type="region of interest" description="Disordered" evidence="1">
    <location>
        <begin position="295"/>
        <end position="399"/>
    </location>
</feature>
<feature type="region of interest" description="Disordered" evidence="1">
    <location>
        <begin position="447"/>
        <end position="500"/>
    </location>
</feature>
<sequence length="1000" mass="105108">PPAKSVVKANLLESQTLLEGPDSAELLMGSYLDKLGLQQPTPALEGRDAPERTDRRPPVQTPPPALRPHPVRHVYPLLPTLLLQASPRPCHRDCGTSSSRFVMTPRRWHPLRQAGYSLPGVLPTVCRDGCPSKNIPLSSRHFKRVGGPVPVRIPALDRKRTRSAGAEQVISSALSSPPPDAPNSSAKDTVQSALQDRTKRTVGGEDQIFADGQESPRRCHDSGGTAHSALEPLVAKGVPASSVPEPEPLKRGSDSKSSENPLNKRSCSSCASSLASTYTCGIPIHSRNAITSSYSSTRGFSQLQKRRGPSSSHSSSRSQTQQRPAKKIRREEPGHHSRASTPPITDKESRGEKAADTTTWKEQNSWSSPSTPAALGRKRKFQLLPSRRGERLTLPPPPQLGYSVTAKDLDLEKKATFDWFNKLWGYTTDAASNYSSETPATMQPSFTFTPSPAETASSMTSLPDASSNPLLQSWNQMQNPPSLPSSPESARLAATQNHPSPMTHSLLAGMGFSQSGPFPDTTTDPTSTVVPMELDLASSAIPVTDTRSPVSLPPETLTKSQALSAPSSIPKQRFQFGMLSTPPSNPPSSSTLPKTTRPWVLTFQPIYSNRDLPPSVPYSAPFMYTTTRASAAITTPPLFIVPATAPSAVASISTAATSADPVFKPSFGHGLSSVRSRVSSTRSRPLTLHGPFCFGAHPASGDSFIPAKGSTFQVGKCTSKHASSTVTTSGFSSPLPVLFRWPSTQPAIATTMAVFSTPGSGVTSQSSSRGPISSLSGPLPLGTSAAPPASEDVEIDSLAAPTIPAFAATTENTRGGCRRAVFGPFLSGTLVVPPASEDVEMSEETPDHIATTSGFRATTQATSSGTSGSVFGPYTLAASAVPVGSRALGVSVSTPGSRSTSGDIGFGARQNRTMSTTTRSRGNLHHNFPGTPSRTSQVFSVASTPDNKPGFGATSSATFCQNTTTTAVGTSGSSLSYGASSTPNQGFVGGGLVVSLVPSL</sequence>
<dbReference type="GO" id="GO:0008139">
    <property type="term" value="F:nuclear localization sequence binding"/>
    <property type="evidence" value="ECO:0007669"/>
    <property type="project" value="TreeGrafter"/>
</dbReference>
<dbReference type="HOGENOM" id="CLU_011366_0_0_1"/>
<feature type="compositionally biased region" description="Low complexity" evidence="1">
    <location>
        <begin position="309"/>
        <end position="323"/>
    </location>
</feature>
<reference evidence="2" key="2">
    <citation type="submission" date="2025-08" db="UniProtKB">
        <authorList>
            <consortium name="Ensembl"/>
        </authorList>
    </citation>
    <scope>IDENTIFICATION</scope>
</reference>
<feature type="region of interest" description="Disordered" evidence="1">
    <location>
        <begin position="758"/>
        <end position="790"/>
    </location>
</feature>
<feature type="region of interest" description="Disordered" evidence="1">
    <location>
        <begin position="153"/>
        <end position="268"/>
    </location>
</feature>
<evidence type="ECO:0000313" key="3">
    <source>
        <dbReference type="Proteomes" id="UP000005225"/>
    </source>
</evidence>
<feature type="region of interest" description="Disordered" evidence="1">
    <location>
        <begin position="37"/>
        <end position="70"/>
    </location>
</feature>
<reference evidence="2" key="3">
    <citation type="submission" date="2025-09" db="UniProtKB">
        <authorList>
            <consortium name="Ensembl"/>
        </authorList>
    </citation>
    <scope>IDENTIFICATION</scope>
</reference>
<reference evidence="3" key="1">
    <citation type="submission" date="2011-03" db="EMBL/GenBank/DDBJ databases">
        <title>Version 3 of the genome sequence of Otolemur garnettii (Bushbaby).</title>
        <authorList>
            <consortium name="The Broad Institute Genome Sequencing Platform"/>
            <person name="Di Palma F."/>
            <person name="Johnson J."/>
            <person name="Lander E.S."/>
            <person name="Lindblad-Toh K."/>
            <person name="Jaffe D.B."/>
            <person name="Gnerre S."/>
            <person name="MacCallum I."/>
            <person name="Przybylski D."/>
            <person name="Ribeiro F.J."/>
            <person name="Burton J.N."/>
            <person name="Walker B.J."/>
            <person name="Sharpe T."/>
            <person name="Hall G."/>
        </authorList>
    </citation>
    <scope>NUCLEOTIDE SEQUENCE [LARGE SCALE GENOMIC DNA]</scope>
</reference>
<organism evidence="2 3">
    <name type="scientific">Otolemur garnettii</name>
    <name type="common">Small-eared galago</name>
    <name type="synonym">Garnett's greater bushbaby</name>
    <dbReference type="NCBI Taxonomy" id="30611"/>
    <lineage>
        <taxon>Eukaryota</taxon>
        <taxon>Metazoa</taxon>
        <taxon>Chordata</taxon>
        <taxon>Craniata</taxon>
        <taxon>Vertebrata</taxon>
        <taxon>Euteleostomi</taxon>
        <taxon>Mammalia</taxon>
        <taxon>Eutheria</taxon>
        <taxon>Euarchontoglires</taxon>
        <taxon>Primates</taxon>
        <taxon>Strepsirrhini</taxon>
        <taxon>Lorisiformes</taxon>
        <taxon>Galagidae</taxon>
        <taxon>Otolemur</taxon>
    </lineage>
</organism>
<feature type="compositionally biased region" description="Basic and acidic residues" evidence="1">
    <location>
        <begin position="247"/>
        <end position="257"/>
    </location>
</feature>
<protein>
    <recommendedName>
        <fullName evidence="4">POM121 transmembrane nucleoporin C</fullName>
    </recommendedName>
</protein>
<feature type="compositionally biased region" description="Basic and acidic residues" evidence="1">
    <location>
        <begin position="45"/>
        <end position="57"/>
    </location>
</feature>
<evidence type="ECO:0000313" key="2">
    <source>
        <dbReference type="Ensembl" id="ENSOGAP00000007379.2"/>
    </source>
</evidence>
<name>H0WY17_OTOGA</name>
<dbReference type="GO" id="GO:0006405">
    <property type="term" value="P:RNA export from nucleus"/>
    <property type="evidence" value="ECO:0007669"/>
    <property type="project" value="TreeGrafter"/>
</dbReference>
<evidence type="ECO:0008006" key="4">
    <source>
        <dbReference type="Google" id="ProtNLM"/>
    </source>
</evidence>
<feature type="compositionally biased region" description="Basic and acidic residues" evidence="1">
    <location>
        <begin position="345"/>
        <end position="355"/>
    </location>
</feature>
<feature type="region of interest" description="Disordered" evidence="1">
    <location>
        <begin position="545"/>
        <end position="566"/>
    </location>
</feature>
<evidence type="ECO:0000256" key="1">
    <source>
        <dbReference type="SAM" id="MobiDB-lite"/>
    </source>
</evidence>
<dbReference type="PANTHER" id="PTHR23193:SF5">
    <property type="entry name" value="NUCLEAR ENVELOPE PORE MEMBRANE PROTEIN POM 121C-RELATED"/>
    <property type="match status" value="1"/>
</dbReference>
<dbReference type="OMA" id="CTSKHAS"/>
<accession>H0WY17</accession>
<dbReference type="Ensembl" id="ENSOGAT00000008245.2">
    <property type="protein sequence ID" value="ENSOGAP00000007379.2"/>
    <property type="gene ID" value="ENSOGAG00000008242.2"/>
</dbReference>
<feature type="region of interest" description="Disordered" evidence="1">
    <location>
        <begin position="914"/>
        <end position="935"/>
    </location>
</feature>
<proteinExistence type="predicted"/>
<dbReference type="EMBL" id="AAQR03134876">
    <property type="status" value="NOT_ANNOTATED_CDS"/>
    <property type="molecule type" value="Genomic_DNA"/>
</dbReference>
<dbReference type="GO" id="GO:0017056">
    <property type="term" value="F:structural constituent of nuclear pore"/>
    <property type="evidence" value="ECO:0007669"/>
    <property type="project" value="TreeGrafter"/>
</dbReference>
<dbReference type="PANTHER" id="PTHR23193">
    <property type="entry name" value="NUCLEAR PORE COMPLEX PROTEIN NUP"/>
    <property type="match status" value="1"/>
</dbReference>
<dbReference type="eggNOG" id="ENOG502R5GW">
    <property type="taxonomic scope" value="Eukaryota"/>
</dbReference>
<dbReference type="STRING" id="30611.ENSOGAP00000007379"/>
<feature type="compositionally biased region" description="Polar residues" evidence="1">
    <location>
        <begin position="557"/>
        <end position="566"/>
    </location>
</feature>